<keyword evidence="1" id="KW-0472">Membrane</keyword>
<organism evidence="2 3">
    <name type="scientific">Nakamurella leprariae</name>
    <dbReference type="NCBI Taxonomy" id="2803911"/>
    <lineage>
        <taxon>Bacteria</taxon>
        <taxon>Bacillati</taxon>
        <taxon>Actinomycetota</taxon>
        <taxon>Actinomycetes</taxon>
        <taxon>Nakamurellales</taxon>
        <taxon>Nakamurellaceae</taxon>
        <taxon>Nakamurella</taxon>
    </lineage>
</organism>
<evidence type="ECO:0000313" key="3">
    <source>
        <dbReference type="Proteomes" id="UP000663792"/>
    </source>
</evidence>
<accession>A0A939C0Q2</accession>
<gene>
    <name evidence="2" type="ORF">JL106_03675</name>
</gene>
<proteinExistence type="predicted"/>
<feature type="transmembrane region" description="Helical" evidence="1">
    <location>
        <begin position="49"/>
        <end position="68"/>
    </location>
</feature>
<feature type="transmembrane region" description="Helical" evidence="1">
    <location>
        <begin position="6"/>
        <end position="24"/>
    </location>
</feature>
<protein>
    <submittedName>
        <fullName evidence="2">Uncharacterized protein</fullName>
    </submittedName>
</protein>
<name>A0A939C0Q2_9ACTN</name>
<dbReference type="AlphaFoldDB" id="A0A939C0Q2"/>
<keyword evidence="1" id="KW-0812">Transmembrane</keyword>
<dbReference type="EMBL" id="JAERWK010000005">
    <property type="protein sequence ID" value="MBM9466377.1"/>
    <property type="molecule type" value="Genomic_DNA"/>
</dbReference>
<comment type="caution">
    <text evidence="2">The sequence shown here is derived from an EMBL/GenBank/DDBJ whole genome shotgun (WGS) entry which is preliminary data.</text>
</comment>
<reference evidence="2" key="1">
    <citation type="submission" date="2021-01" db="EMBL/GenBank/DDBJ databases">
        <title>YIM 132084 draft genome.</title>
        <authorList>
            <person name="An D."/>
        </authorList>
    </citation>
    <scope>NUCLEOTIDE SEQUENCE</scope>
    <source>
        <strain evidence="2">YIM 132084</strain>
    </source>
</reference>
<evidence type="ECO:0000313" key="2">
    <source>
        <dbReference type="EMBL" id="MBM9466377.1"/>
    </source>
</evidence>
<sequence length="70" mass="7440">MSTGGELLLAGILLLVWAPFGYLISKRYYESPKRPAETASRWKGSPGRIGHIVMAPFGAGLIIAAVIVGI</sequence>
<keyword evidence="1" id="KW-1133">Transmembrane helix</keyword>
<dbReference type="RefSeq" id="WP_205259321.1">
    <property type="nucleotide sequence ID" value="NZ_JAERWK010000005.1"/>
</dbReference>
<dbReference type="Proteomes" id="UP000663792">
    <property type="component" value="Unassembled WGS sequence"/>
</dbReference>
<keyword evidence="3" id="KW-1185">Reference proteome</keyword>
<evidence type="ECO:0000256" key="1">
    <source>
        <dbReference type="SAM" id="Phobius"/>
    </source>
</evidence>